<feature type="transmembrane region" description="Helical" evidence="6">
    <location>
        <begin position="350"/>
        <end position="373"/>
    </location>
</feature>
<feature type="transmembrane region" description="Helical" evidence="6">
    <location>
        <begin position="234"/>
        <end position="253"/>
    </location>
</feature>
<feature type="transmembrane region" description="Helical" evidence="6">
    <location>
        <begin position="151"/>
        <end position="171"/>
    </location>
</feature>
<comment type="subcellular location">
    <subcellularLocation>
        <location evidence="1">Membrane</location>
        <topology evidence="1">Multi-pass membrane protein</topology>
    </subcellularLocation>
</comment>
<evidence type="ECO:0000256" key="1">
    <source>
        <dbReference type="ARBA" id="ARBA00004141"/>
    </source>
</evidence>
<name>L8HK94_ACACF</name>
<gene>
    <name evidence="7" type="ORF">ACA1_074140</name>
</gene>
<dbReference type="PANTHER" id="PTHR19432">
    <property type="entry name" value="SUGAR TRANSPORTER"/>
    <property type="match status" value="1"/>
</dbReference>
<accession>L8HK94</accession>
<evidence type="ECO:0000256" key="5">
    <source>
        <dbReference type="ARBA" id="ARBA00023136"/>
    </source>
</evidence>
<dbReference type="GeneID" id="14926692"/>
<evidence type="ECO:0000256" key="3">
    <source>
        <dbReference type="ARBA" id="ARBA00022692"/>
    </source>
</evidence>
<dbReference type="Proteomes" id="UP000011083">
    <property type="component" value="Unassembled WGS sequence"/>
</dbReference>
<feature type="transmembrane region" description="Helical" evidence="6">
    <location>
        <begin position="393"/>
        <end position="414"/>
    </location>
</feature>
<dbReference type="InterPro" id="IPR011701">
    <property type="entry name" value="MFS"/>
</dbReference>
<feature type="transmembrane region" description="Helical" evidence="6">
    <location>
        <begin position="113"/>
        <end position="139"/>
    </location>
</feature>
<evidence type="ECO:0000313" key="7">
    <source>
        <dbReference type="EMBL" id="ELR25627.1"/>
    </source>
</evidence>
<feature type="transmembrane region" description="Helical" evidence="6">
    <location>
        <begin position="78"/>
        <end position="101"/>
    </location>
</feature>
<organism evidence="7 8">
    <name type="scientific">Acanthamoeba castellanii (strain ATCC 30010 / Neff)</name>
    <dbReference type="NCBI Taxonomy" id="1257118"/>
    <lineage>
        <taxon>Eukaryota</taxon>
        <taxon>Amoebozoa</taxon>
        <taxon>Discosea</taxon>
        <taxon>Longamoebia</taxon>
        <taxon>Centramoebida</taxon>
        <taxon>Acanthamoebidae</taxon>
        <taxon>Acanthamoeba</taxon>
    </lineage>
</organism>
<dbReference type="SUPFAM" id="SSF103473">
    <property type="entry name" value="MFS general substrate transporter"/>
    <property type="match status" value="1"/>
</dbReference>
<sequence>MSSSDWRSNEGSINVVDDADLVRVGQKPSLGAWGTIKYTTWLFFLCFSLAGVQFVYSIQFAIGTPLFRQKLKVSDANIAIILSTAGPISGFLVQPVIGVLSDACQFRFGRRRPFILGGALLCAAGMAIIGFSAFIGDAIGDSTGDDVGHHWRALIFAIAGLWIMNVAVNIMQGPARALVADVVDAEYQQLGNAMVSCTMGLAAVIGNVVGAQFLGTSEPYVYLFSSSLSVTPPGSMGIGLVLASTIPTLIVAGETPFVRPEGMKVNIFSVCGYSPFMIYITTFFGKNVNGGNPDADPPTVYQDGVKYGMYAQAGLAAVSLVYSFVLPYLVKFLGVRPTWFVTQAMQTACFILFLWFDQLWVAVLLTCVVGLNFTTFNSVPFALVTNMVATADAGMYMGVLNSAGVVAQTVTNSLASPILSWKDQNVAWAIAFGGILAGIASVLVWIVPSVPDKKQEDADDAPTQPLLRDV</sequence>
<dbReference type="Pfam" id="PF07690">
    <property type="entry name" value="MFS_1"/>
    <property type="match status" value="2"/>
</dbReference>
<dbReference type="RefSeq" id="XP_004358060.1">
    <property type="nucleotide sequence ID" value="XM_004358003.1"/>
</dbReference>
<proteinExistence type="predicted"/>
<dbReference type="Gene3D" id="1.20.1250.20">
    <property type="entry name" value="MFS general substrate transporter like domains"/>
    <property type="match status" value="2"/>
</dbReference>
<dbReference type="KEGG" id="acan:ACA1_074140"/>
<dbReference type="VEuPathDB" id="AmoebaDB:ACA1_074140"/>
<keyword evidence="4 6" id="KW-1133">Transmembrane helix</keyword>
<reference evidence="7 8" key="1">
    <citation type="journal article" date="2013" name="Genome Biol.">
        <title>Genome of Acanthamoeba castellanii highlights extensive lateral gene transfer and early evolution of tyrosine kinase signaling.</title>
        <authorList>
            <person name="Clarke M."/>
            <person name="Lohan A.J."/>
            <person name="Liu B."/>
            <person name="Lagkouvardos I."/>
            <person name="Roy S."/>
            <person name="Zafar N."/>
            <person name="Bertelli C."/>
            <person name="Schilde C."/>
            <person name="Kianianmomeni A."/>
            <person name="Burglin T.R."/>
            <person name="Frech C."/>
            <person name="Turcotte B."/>
            <person name="Kopec K.O."/>
            <person name="Synnott J.M."/>
            <person name="Choo C."/>
            <person name="Paponov I."/>
            <person name="Finkler A."/>
            <person name="Soon Heng Tan C."/>
            <person name="Hutchins A.P."/>
            <person name="Weinmeier T."/>
            <person name="Rattei T."/>
            <person name="Chu J.S."/>
            <person name="Gimenez G."/>
            <person name="Irimia M."/>
            <person name="Rigden D.J."/>
            <person name="Fitzpatrick D.A."/>
            <person name="Lorenzo-Morales J."/>
            <person name="Bateman A."/>
            <person name="Chiu C.H."/>
            <person name="Tang P."/>
            <person name="Hegemann P."/>
            <person name="Fromm H."/>
            <person name="Raoult D."/>
            <person name="Greub G."/>
            <person name="Miranda-Saavedra D."/>
            <person name="Chen N."/>
            <person name="Nash P."/>
            <person name="Ginger M.L."/>
            <person name="Horn M."/>
            <person name="Schaap P."/>
            <person name="Caler L."/>
            <person name="Loftus B."/>
        </authorList>
    </citation>
    <scope>NUCLEOTIDE SEQUENCE [LARGE SCALE GENOMIC DNA]</scope>
    <source>
        <strain evidence="7 8">Neff</strain>
    </source>
</reference>
<feature type="transmembrane region" description="Helical" evidence="6">
    <location>
        <begin position="192"/>
        <end position="214"/>
    </location>
</feature>
<keyword evidence="5 6" id="KW-0472">Membrane</keyword>
<dbReference type="GO" id="GO:0016020">
    <property type="term" value="C:membrane"/>
    <property type="evidence" value="ECO:0007669"/>
    <property type="project" value="UniProtKB-SubCell"/>
</dbReference>
<feature type="transmembrane region" description="Helical" evidence="6">
    <location>
        <begin position="265"/>
        <end position="284"/>
    </location>
</feature>
<protein>
    <submittedName>
        <fullName evidence="7">Transporter, major facilitator subfamily protein</fullName>
    </submittedName>
</protein>
<feature type="transmembrane region" description="Helical" evidence="6">
    <location>
        <begin position="38"/>
        <end position="58"/>
    </location>
</feature>
<dbReference type="EMBL" id="KB007798">
    <property type="protein sequence ID" value="ELR25627.1"/>
    <property type="molecule type" value="Genomic_DNA"/>
</dbReference>
<dbReference type="AlphaFoldDB" id="L8HK94"/>
<evidence type="ECO:0000256" key="4">
    <source>
        <dbReference type="ARBA" id="ARBA00022989"/>
    </source>
</evidence>
<keyword evidence="8" id="KW-1185">Reference proteome</keyword>
<dbReference type="InterPro" id="IPR036259">
    <property type="entry name" value="MFS_trans_sf"/>
</dbReference>
<feature type="transmembrane region" description="Helical" evidence="6">
    <location>
        <begin position="426"/>
        <end position="447"/>
    </location>
</feature>
<keyword evidence="2" id="KW-0813">Transport</keyword>
<dbReference type="OMA" id="LSMPYAM"/>
<dbReference type="OrthoDB" id="28755at2759"/>
<dbReference type="GO" id="GO:0008506">
    <property type="term" value="F:sucrose:proton symporter activity"/>
    <property type="evidence" value="ECO:0007669"/>
    <property type="project" value="TreeGrafter"/>
</dbReference>
<keyword evidence="3 6" id="KW-0812">Transmembrane</keyword>
<evidence type="ECO:0000256" key="2">
    <source>
        <dbReference type="ARBA" id="ARBA00022448"/>
    </source>
</evidence>
<evidence type="ECO:0000313" key="8">
    <source>
        <dbReference type="Proteomes" id="UP000011083"/>
    </source>
</evidence>
<evidence type="ECO:0000256" key="6">
    <source>
        <dbReference type="SAM" id="Phobius"/>
    </source>
</evidence>
<dbReference type="PANTHER" id="PTHR19432:SF26">
    <property type="entry name" value="MAJOR FACILITATOR SUPERFAMILY (MFS) PROFILE DOMAIN-CONTAINING PROTEIN"/>
    <property type="match status" value="1"/>
</dbReference>
<feature type="transmembrane region" description="Helical" evidence="6">
    <location>
        <begin position="309"/>
        <end position="330"/>
    </location>
</feature>